<feature type="domain" description="Ig-like" evidence="23">
    <location>
        <begin position="167"/>
        <end position="254"/>
    </location>
</feature>
<evidence type="ECO:0000256" key="2">
    <source>
        <dbReference type="ARBA" id="ARBA00004479"/>
    </source>
</evidence>
<evidence type="ECO:0000256" key="12">
    <source>
        <dbReference type="ARBA" id="ARBA00023157"/>
    </source>
</evidence>
<dbReference type="RefSeq" id="XP_028372418.1">
    <property type="nucleotide sequence ID" value="XM_028516617.2"/>
</dbReference>
<evidence type="ECO:0000313" key="24">
    <source>
        <dbReference type="Proteomes" id="UP000504628"/>
    </source>
</evidence>
<dbReference type="PRINTS" id="PR01539">
    <property type="entry name" value="INTRLEUKN1R2"/>
</dbReference>
<dbReference type="InterPro" id="IPR013098">
    <property type="entry name" value="Ig_I-set"/>
</dbReference>
<dbReference type="InParanoid" id="A0A6J2M2X4"/>
<dbReference type="GeneID" id="114500036"/>
<keyword evidence="7 22" id="KW-0812">Transmembrane</keyword>
<evidence type="ECO:0000256" key="6">
    <source>
        <dbReference type="ARBA" id="ARBA00022525"/>
    </source>
</evidence>
<dbReference type="PRINTS" id="PR01536">
    <property type="entry name" value="INTRLKN1R12F"/>
</dbReference>
<keyword evidence="9" id="KW-0677">Repeat</keyword>
<dbReference type="Pfam" id="PF07679">
    <property type="entry name" value="I-set"/>
    <property type="match status" value="1"/>
</dbReference>
<dbReference type="InterPro" id="IPR004074">
    <property type="entry name" value="IL-1_rcpt_I/II-typ"/>
</dbReference>
<dbReference type="SMART" id="SM00409">
    <property type="entry name" value="IG"/>
    <property type="match status" value="3"/>
</dbReference>
<evidence type="ECO:0000256" key="17">
    <source>
        <dbReference type="ARBA" id="ARBA00067897"/>
    </source>
</evidence>
<evidence type="ECO:0000256" key="11">
    <source>
        <dbReference type="ARBA" id="ARBA00023136"/>
    </source>
</evidence>
<dbReference type="FunFam" id="2.60.40.10:FF:000188">
    <property type="entry name" value="Interleukin-1 receptor accessory protein-like 1"/>
    <property type="match status" value="1"/>
</dbReference>
<dbReference type="PANTHER" id="PTHR11890">
    <property type="entry name" value="INTERLEUKIN-1 RECEPTOR FAMILY MEMBER"/>
    <property type="match status" value="1"/>
</dbReference>
<keyword evidence="10 22" id="KW-1133">Transmembrane helix</keyword>
<keyword evidence="6" id="KW-0964">Secreted</keyword>
<feature type="domain" description="Ig-like" evidence="23">
    <location>
        <begin position="51"/>
        <end position="155"/>
    </location>
</feature>
<dbReference type="Pfam" id="PF13895">
    <property type="entry name" value="Ig_2"/>
    <property type="match status" value="1"/>
</dbReference>
<gene>
    <name evidence="25" type="primary">IL1R2</name>
</gene>
<dbReference type="SUPFAM" id="SSF48726">
    <property type="entry name" value="Immunoglobulin"/>
    <property type="match status" value="3"/>
</dbReference>
<keyword evidence="11 22" id="KW-0472">Membrane</keyword>
<evidence type="ECO:0000256" key="7">
    <source>
        <dbReference type="ARBA" id="ARBA00022692"/>
    </source>
</evidence>
<dbReference type="GO" id="GO:0005886">
    <property type="term" value="C:plasma membrane"/>
    <property type="evidence" value="ECO:0007669"/>
    <property type="project" value="UniProtKB-SubCell"/>
</dbReference>
<accession>A0A6J2M2X4</accession>
<comment type="similarity">
    <text evidence="4">Belongs to the interleukin-1 receptor family.</text>
</comment>
<feature type="domain" description="Ig-like" evidence="23">
    <location>
        <begin position="270"/>
        <end position="375"/>
    </location>
</feature>
<keyword evidence="5" id="KW-1003">Cell membrane</keyword>
<proteinExistence type="inferred from homology"/>
<dbReference type="InterPro" id="IPR015621">
    <property type="entry name" value="IL-1_rcpt_fam"/>
</dbReference>
<comment type="subcellular location">
    <subcellularLocation>
        <location evidence="1">Cell membrane</location>
    </subcellularLocation>
    <subcellularLocation>
        <location evidence="2">Membrane</location>
        <topology evidence="2">Single-pass type I membrane protein</topology>
    </subcellularLocation>
    <subcellularLocation>
        <location evidence="3">Secreted</location>
    </subcellularLocation>
</comment>
<evidence type="ECO:0000256" key="16">
    <source>
        <dbReference type="ARBA" id="ARBA00059777"/>
    </source>
</evidence>
<keyword evidence="14" id="KW-0325">Glycoprotein</keyword>
<dbReference type="SMART" id="SM00408">
    <property type="entry name" value="IGc2"/>
    <property type="match status" value="2"/>
</dbReference>
<name>A0A6J2M2X4_9CHIR</name>
<evidence type="ECO:0000256" key="18">
    <source>
        <dbReference type="ARBA" id="ARBA00076481"/>
    </source>
</evidence>
<dbReference type="Proteomes" id="UP000504628">
    <property type="component" value="Chromosome 6"/>
</dbReference>
<dbReference type="GO" id="GO:0005576">
    <property type="term" value="C:extracellular region"/>
    <property type="evidence" value="ECO:0007669"/>
    <property type="project" value="UniProtKB-SubCell"/>
</dbReference>
<dbReference type="KEGG" id="pdic:114500036"/>
<evidence type="ECO:0000256" key="4">
    <source>
        <dbReference type="ARBA" id="ARBA00009752"/>
    </source>
</evidence>
<evidence type="ECO:0000313" key="25">
    <source>
        <dbReference type="RefSeq" id="XP_028372418.1"/>
    </source>
</evidence>
<sequence length="436" mass="49579">MLVLLGDPSVFFSRLLSAGPKVSTFCALWKLSETMFLYLLIMGVSAFTIPPAEHMVISENCQFRGKHFKTDFKVEGEPVVLRCPQVRYWLGASASPHVNLMWRKNDSMRVVSGKEETRIWVQDGALWILPAMQGDSGTYICTVRNTSYCDEMSIELRVFGKTEVSLPVISYPQILTFSTSGSLVCPELSEFTRNKTDMKIQWYKDSVLLDPDNEKFLSVRGTTRLLIHNVSVEDAGYYSCVMMFAHQGMSYNITRNIKLRINKKEEETIPVIISPHQTILTSLGSRLTIPCKVFLGAGSHSTTMLWWMANNTNIDSAYQDGRVSEGQRLDYSENNENYIEVSLIFDPVIREDLTMDFKCVVRNTLSFQMLHTTVKEVATFSWGIVLAPLSLVFLLLGGMWIHRQYKLRTGKAYGLTALKTSHQDFQSYPSKIKEIK</sequence>
<dbReference type="InterPro" id="IPR013783">
    <property type="entry name" value="Ig-like_fold"/>
</dbReference>
<evidence type="ECO:0000256" key="20">
    <source>
        <dbReference type="ARBA" id="ARBA00079536"/>
    </source>
</evidence>
<dbReference type="InterPro" id="IPR036179">
    <property type="entry name" value="Ig-like_dom_sf"/>
</dbReference>
<evidence type="ECO:0000256" key="3">
    <source>
        <dbReference type="ARBA" id="ARBA00004613"/>
    </source>
</evidence>
<dbReference type="PROSITE" id="PS50835">
    <property type="entry name" value="IG_LIKE"/>
    <property type="match status" value="3"/>
</dbReference>
<evidence type="ECO:0000256" key="19">
    <source>
        <dbReference type="ARBA" id="ARBA00077713"/>
    </source>
</evidence>
<dbReference type="GO" id="GO:0019966">
    <property type="term" value="F:interleukin-1 binding"/>
    <property type="evidence" value="ECO:0007669"/>
    <property type="project" value="TreeGrafter"/>
</dbReference>
<evidence type="ECO:0000256" key="5">
    <source>
        <dbReference type="ARBA" id="ARBA00022475"/>
    </source>
</evidence>
<evidence type="ECO:0000256" key="9">
    <source>
        <dbReference type="ARBA" id="ARBA00022737"/>
    </source>
</evidence>
<dbReference type="CTD" id="7850"/>
<protein>
    <recommendedName>
        <fullName evidence="17">Interleukin-1 receptor type 2</fullName>
    </recommendedName>
    <alternativeName>
        <fullName evidence="20">CD121 antigen-like family member B</fullName>
    </alternativeName>
    <alternativeName>
        <fullName evidence="21">IL-1 type II receptor</fullName>
    </alternativeName>
    <alternativeName>
        <fullName evidence="18">Interleukin-1 receptor beta</fullName>
    </alternativeName>
    <alternativeName>
        <fullName evidence="19">Interleukin-1 receptor type II</fullName>
    </alternativeName>
</protein>
<keyword evidence="24" id="KW-1185">Reference proteome</keyword>
<dbReference type="FunFam" id="2.60.40.10:FF:001027">
    <property type="entry name" value="Interleukin 1 receptor type 2"/>
    <property type="match status" value="1"/>
</dbReference>
<dbReference type="InterPro" id="IPR007110">
    <property type="entry name" value="Ig-like_dom"/>
</dbReference>
<keyword evidence="15" id="KW-0393">Immunoglobulin domain</keyword>
<evidence type="ECO:0000256" key="8">
    <source>
        <dbReference type="ARBA" id="ARBA00022729"/>
    </source>
</evidence>
<evidence type="ECO:0000256" key="1">
    <source>
        <dbReference type="ARBA" id="ARBA00004236"/>
    </source>
</evidence>
<dbReference type="FunCoup" id="A0A6J2M2X4">
    <property type="interactions" value="180"/>
</dbReference>
<evidence type="ECO:0000256" key="15">
    <source>
        <dbReference type="ARBA" id="ARBA00023319"/>
    </source>
</evidence>
<dbReference type="InterPro" id="IPR003598">
    <property type="entry name" value="Ig_sub2"/>
</dbReference>
<dbReference type="Pfam" id="PF00047">
    <property type="entry name" value="ig"/>
    <property type="match status" value="1"/>
</dbReference>
<dbReference type="OrthoDB" id="9881731at2759"/>
<evidence type="ECO:0000259" key="23">
    <source>
        <dbReference type="PROSITE" id="PS50835"/>
    </source>
</evidence>
<keyword evidence="8" id="KW-0732">Signal</keyword>
<evidence type="ECO:0000256" key="22">
    <source>
        <dbReference type="SAM" id="Phobius"/>
    </source>
</evidence>
<reference evidence="25" key="1">
    <citation type="submission" date="2025-08" db="UniProtKB">
        <authorList>
            <consortium name="RefSeq"/>
        </authorList>
    </citation>
    <scope>IDENTIFICATION</scope>
    <source>
        <tissue evidence="25">Muscle</tissue>
    </source>
</reference>
<comment type="function">
    <text evidence="16">Non-signaling receptor for IL1A, IL1B and IL1RN. Reduces IL1B activities. Serves as a decoy receptor by competitive binding to IL1B and preventing its binding to IL1R1. Also modulates cellular response through non-signaling association with IL1RAP after binding to IL1B. IL1R2 (membrane and secreted forms) preferentially binds IL1B and poorly IL1A and IL1RN. The secreted IL1R2 recruits secreted IL1RAP with high affinity; this complex formation may be the dominant mechanism for neutralization of IL1B by secreted/soluble receptors.</text>
</comment>
<dbReference type="PANTHER" id="PTHR11890:SF3">
    <property type="entry name" value="INTERLEUKIN-1 RECEPTOR TYPE 2"/>
    <property type="match status" value="1"/>
</dbReference>
<keyword evidence="12" id="KW-1015">Disulfide bond</keyword>
<evidence type="ECO:0000256" key="21">
    <source>
        <dbReference type="ARBA" id="ARBA00079822"/>
    </source>
</evidence>
<dbReference type="InterPro" id="IPR003599">
    <property type="entry name" value="Ig_sub"/>
</dbReference>
<dbReference type="AlphaFoldDB" id="A0A6J2M2X4"/>
<dbReference type="FunFam" id="2.60.40.10:FF:001326">
    <property type="entry name" value="Interleukin 1 receptor type 2"/>
    <property type="match status" value="1"/>
</dbReference>
<feature type="transmembrane region" description="Helical" evidence="22">
    <location>
        <begin position="380"/>
        <end position="401"/>
    </location>
</feature>
<evidence type="ECO:0000256" key="14">
    <source>
        <dbReference type="ARBA" id="ARBA00023180"/>
    </source>
</evidence>
<evidence type="ECO:0000256" key="13">
    <source>
        <dbReference type="ARBA" id="ARBA00023170"/>
    </source>
</evidence>
<organism evidence="24 25">
    <name type="scientific">Phyllostomus discolor</name>
    <name type="common">pale spear-nosed bat</name>
    <dbReference type="NCBI Taxonomy" id="89673"/>
    <lineage>
        <taxon>Eukaryota</taxon>
        <taxon>Metazoa</taxon>
        <taxon>Chordata</taxon>
        <taxon>Craniata</taxon>
        <taxon>Vertebrata</taxon>
        <taxon>Euteleostomi</taxon>
        <taxon>Mammalia</taxon>
        <taxon>Eutheria</taxon>
        <taxon>Laurasiatheria</taxon>
        <taxon>Chiroptera</taxon>
        <taxon>Yangochiroptera</taxon>
        <taxon>Phyllostomidae</taxon>
        <taxon>Phyllostominae</taxon>
        <taxon>Phyllostomus</taxon>
    </lineage>
</organism>
<dbReference type="InterPro" id="IPR013151">
    <property type="entry name" value="Immunoglobulin_dom"/>
</dbReference>
<dbReference type="GO" id="GO:0004910">
    <property type="term" value="F:interleukin-1, type II, blocking receptor activity"/>
    <property type="evidence" value="ECO:0007669"/>
    <property type="project" value="InterPro"/>
</dbReference>
<keyword evidence="13 25" id="KW-0675">Receptor</keyword>
<evidence type="ECO:0000256" key="10">
    <source>
        <dbReference type="ARBA" id="ARBA00022989"/>
    </source>
</evidence>
<dbReference type="Gene3D" id="2.60.40.10">
    <property type="entry name" value="Immunoglobulins"/>
    <property type="match status" value="3"/>
</dbReference>
<dbReference type="InterPro" id="IPR004077">
    <property type="entry name" value="IL-1_rcpt_II-typ"/>
</dbReference>